<dbReference type="AlphaFoldDB" id="A0A1H5AJS0"/>
<evidence type="ECO:0000313" key="2">
    <source>
        <dbReference type="Proteomes" id="UP000198742"/>
    </source>
</evidence>
<dbReference type="Proteomes" id="UP000198742">
    <property type="component" value="Unassembled WGS sequence"/>
</dbReference>
<accession>A0A1H5AJS0</accession>
<proteinExistence type="predicted"/>
<sequence>MSRLAVMAHYDVAGELRPHVRGQVEALAASVDTLLVCTTAQMQDSARAWLSERAVVVERANYGYDFFSYKVGLDAAGDLTRYDEVVVCNDTYVFAMDSYEPVFEEMATRPCDFWGLTGAERLAPHIQSFFVAFRPWVVASRAFTQFWEEMEPISKRRQVIRRYEIGMSRKLYDAGFSSDTYFVETLEDRRIARERMRWWAAHRSTFPRNRTEVREWRERANEPWNPARSLADRVLDDARLPYVKIDTLRYDPYNLDAKRLLELCERRFPQRFAGVREFLDETAQYYPLRDTERLLPTPLALEPLFPRVRYSDAR</sequence>
<dbReference type="InterPro" id="IPR007739">
    <property type="entry name" value="RgpF"/>
</dbReference>
<evidence type="ECO:0000313" key="1">
    <source>
        <dbReference type="EMBL" id="SED41830.1"/>
    </source>
</evidence>
<dbReference type="RefSeq" id="WP_139306664.1">
    <property type="nucleotide sequence ID" value="NZ_FNRT01000002.1"/>
</dbReference>
<protein>
    <submittedName>
        <fullName evidence="1">Rhamnan synthesis protein F</fullName>
    </submittedName>
</protein>
<reference evidence="2" key="1">
    <citation type="submission" date="2016-10" db="EMBL/GenBank/DDBJ databases">
        <authorList>
            <person name="Varghese N."/>
            <person name="Submissions S."/>
        </authorList>
    </citation>
    <scope>NUCLEOTIDE SEQUENCE [LARGE SCALE GENOMIC DNA]</scope>
    <source>
        <strain evidence="2">DSM 22017</strain>
    </source>
</reference>
<keyword evidence="2" id="KW-1185">Reference proteome</keyword>
<dbReference type="OrthoDB" id="9815339at2"/>
<dbReference type="STRING" id="402596.SAMN04489844_4374"/>
<organism evidence="1 2">
    <name type="scientific">Nocardioides exalbidus</name>
    <dbReference type="NCBI Taxonomy" id="402596"/>
    <lineage>
        <taxon>Bacteria</taxon>
        <taxon>Bacillati</taxon>
        <taxon>Actinomycetota</taxon>
        <taxon>Actinomycetes</taxon>
        <taxon>Propionibacteriales</taxon>
        <taxon>Nocardioidaceae</taxon>
        <taxon>Nocardioides</taxon>
    </lineage>
</organism>
<dbReference type="EMBL" id="FNRT01000002">
    <property type="protein sequence ID" value="SED41830.1"/>
    <property type="molecule type" value="Genomic_DNA"/>
</dbReference>
<name>A0A1H5AJS0_9ACTN</name>
<gene>
    <name evidence="1" type="ORF">SAMN04489844_4374</name>
</gene>
<dbReference type="Pfam" id="PF05045">
    <property type="entry name" value="RgpF"/>
    <property type="match status" value="1"/>
</dbReference>